<dbReference type="Gene3D" id="3.40.50.720">
    <property type="entry name" value="NAD(P)-binding Rossmann-like Domain"/>
    <property type="match status" value="1"/>
</dbReference>
<sequence length="269" mass="29317">MSTTGAFDEAVKGVQGVVHTASNVSFSPDPNAVIVPTVAGMMTLLQSASMESSIKGFVYTSSGIAAADFDLPLSVDTSTWNEAHIKEAWSVTSPPFPDGHGGAVYGASKTEAEKALWKYVKEENPHFRVNSILPDQTFGEVLSTGGSLSTGNWIRMVHKGEDDFVKHLRPAWYVNVKDVARLHVAALLSKSITNERIYACAAPFTWNQVLDVLRRLYPSRQLAEDIEGAKLSVLGYPTKRGEQLLQNTFGREGWSSLEETVAENVKDLA</sequence>
<dbReference type="SUPFAM" id="SSF51735">
    <property type="entry name" value="NAD(P)-binding Rossmann-fold domains"/>
    <property type="match status" value="1"/>
</dbReference>
<comment type="similarity">
    <text evidence="2">Belongs to the NAD(P)-dependent epimerase/dehydratase family. Dihydroflavonol-4-reductase subfamily.</text>
</comment>
<dbReference type="GO" id="GO:0016616">
    <property type="term" value="F:oxidoreductase activity, acting on the CH-OH group of donors, NAD or NADP as acceptor"/>
    <property type="evidence" value="ECO:0007669"/>
    <property type="project" value="TreeGrafter"/>
</dbReference>
<keyword evidence="1" id="KW-0560">Oxidoreductase</keyword>
<name>A0AAE8SXV9_9PEZI</name>
<dbReference type="PANTHER" id="PTHR10366">
    <property type="entry name" value="NAD DEPENDENT EPIMERASE/DEHYDRATASE"/>
    <property type="match status" value="1"/>
</dbReference>
<evidence type="ECO:0000313" key="4">
    <source>
        <dbReference type="EMBL" id="SPO04382.1"/>
    </source>
</evidence>
<gene>
    <name evidence="4" type="ORF">DNG_07067</name>
</gene>
<feature type="domain" description="Thioester reductase (TE)" evidence="3">
    <location>
        <begin position="7"/>
        <end position="134"/>
    </location>
</feature>
<keyword evidence="5" id="KW-1185">Reference proteome</keyword>
<evidence type="ECO:0000313" key="5">
    <source>
        <dbReference type="Proteomes" id="UP001187682"/>
    </source>
</evidence>
<dbReference type="Pfam" id="PF07993">
    <property type="entry name" value="NAD_binding_4"/>
    <property type="match status" value="1"/>
</dbReference>
<organism evidence="4 5">
    <name type="scientific">Cephalotrichum gorgonifer</name>
    <dbReference type="NCBI Taxonomy" id="2041049"/>
    <lineage>
        <taxon>Eukaryota</taxon>
        <taxon>Fungi</taxon>
        <taxon>Dikarya</taxon>
        <taxon>Ascomycota</taxon>
        <taxon>Pezizomycotina</taxon>
        <taxon>Sordariomycetes</taxon>
        <taxon>Hypocreomycetidae</taxon>
        <taxon>Microascales</taxon>
        <taxon>Microascaceae</taxon>
        <taxon>Cephalotrichum</taxon>
    </lineage>
</organism>
<evidence type="ECO:0000259" key="3">
    <source>
        <dbReference type="Pfam" id="PF07993"/>
    </source>
</evidence>
<dbReference type="InterPro" id="IPR036291">
    <property type="entry name" value="NAD(P)-bd_dom_sf"/>
</dbReference>
<dbReference type="Proteomes" id="UP001187682">
    <property type="component" value="Unassembled WGS sequence"/>
</dbReference>
<evidence type="ECO:0000256" key="2">
    <source>
        <dbReference type="ARBA" id="ARBA00023445"/>
    </source>
</evidence>
<dbReference type="InterPro" id="IPR013120">
    <property type="entry name" value="FAR_NAD-bd"/>
</dbReference>
<proteinExistence type="inferred from homology"/>
<reference evidence="4" key="1">
    <citation type="submission" date="2018-03" db="EMBL/GenBank/DDBJ databases">
        <authorList>
            <person name="Guldener U."/>
        </authorList>
    </citation>
    <scope>NUCLEOTIDE SEQUENCE</scope>
</reference>
<protein>
    <submittedName>
        <fullName evidence="4">Related to dihydroflavonol-4-reductase</fullName>
    </submittedName>
</protein>
<accession>A0AAE8SXV9</accession>
<comment type="caution">
    <text evidence="4">The sequence shown here is derived from an EMBL/GenBank/DDBJ whole genome shotgun (WGS) entry which is preliminary data.</text>
</comment>
<dbReference type="PANTHER" id="PTHR10366:SF562">
    <property type="entry name" value="ALDEHYDE REDUCTASE II (AFU_ORTHOLOGUE AFUA_1G11360)"/>
    <property type="match status" value="1"/>
</dbReference>
<dbReference type="AlphaFoldDB" id="A0AAE8SXV9"/>
<evidence type="ECO:0000256" key="1">
    <source>
        <dbReference type="ARBA" id="ARBA00023002"/>
    </source>
</evidence>
<dbReference type="InterPro" id="IPR050425">
    <property type="entry name" value="NAD(P)_dehydrat-like"/>
</dbReference>
<dbReference type="EMBL" id="ONZQ02000010">
    <property type="protein sequence ID" value="SPO04382.1"/>
    <property type="molecule type" value="Genomic_DNA"/>
</dbReference>